<accession>G8CTL6</accession>
<dbReference type="EMBL" id="HQ324814">
    <property type="protein sequence ID" value="AEP20534.1"/>
    <property type="molecule type" value="mRNA"/>
</dbReference>
<evidence type="ECO:0000313" key="1">
    <source>
        <dbReference type="EMBL" id="AEP20534.1"/>
    </source>
</evidence>
<dbReference type="RefSeq" id="XP_015647901.1">
    <property type="nucleotide sequence ID" value="XM_015792415.3"/>
</dbReference>
<protein>
    <submittedName>
        <fullName evidence="1">Uncharacterized protein</fullName>
    </submittedName>
</protein>
<dbReference type="KEGG" id="osa:107281803"/>
<reference evidence="1" key="1">
    <citation type="submission" date="2010-09" db="EMBL/GenBank/DDBJ databases">
        <title>Structural and expression analysis of immature seed genes in Oryza sativa L.</title>
        <authorList>
            <person name="Yoon U.H."/>
        </authorList>
    </citation>
    <scope>NUCLEOTIDE SEQUENCE</scope>
    <source>
        <tissue evidence="1">Immature seed</tissue>
    </source>
</reference>
<dbReference type="GeneID" id="107281803"/>
<dbReference type="AlphaFoldDB" id="G8CTL6"/>
<organism evidence="1">
    <name type="scientific">Oryza sativa subsp. japonica</name>
    <name type="common">Rice</name>
    <dbReference type="NCBI Taxonomy" id="39947"/>
    <lineage>
        <taxon>Eukaryota</taxon>
        <taxon>Viridiplantae</taxon>
        <taxon>Streptophyta</taxon>
        <taxon>Embryophyta</taxon>
        <taxon>Tracheophyta</taxon>
        <taxon>Spermatophyta</taxon>
        <taxon>Magnoliopsida</taxon>
        <taxon>Liliopsida</taxon>
        <taxon>Poales</taxon>
        <taxon>Poaceae</taxon>
        <taxon>BOP clade</taxon>
        <taxon>Oryzoideae</taxon>
        <taxon>Oryzeae</taxon>
        <taxon>Oryzinae</taxon>
        <taxon>Oryza</taxon>
        <taxon>Oryza sativa</taxon>
    </lineage>
</organism>
<name>G8CTL6_ORYSJ</name>
<proteinExistence type="evidence at transcript level"/>
<sequence>MMTRRRRTMALALVRSIRENLLNKASCPPHPICVWPPSDLEEDDDNDLETLRAIQHPLLALPFRYLQWVRDKYKN</sequence>